<name>A0A7X5BT23_9BACT</name>
<feature type="repeat" description="TPR" evidence="3">
    <location>
        <begin position="533"/>
        <end position="566"/>
    </location>
</feature>
<proteinExistence type="predicted"/>
<keyword evidence="4" id="KW-1133">Transmembrane helix</keyword>
<feature type="transmembrane region" description="Helical" evidence="4">
    <location>
        <begin position="327"/>
        <end position="346"/>
    </location>
</feature>
<sequence length="601" mass="62771">MPSAPPLSHAAGPSREGLQAVAVVLAALAVYAPALTGGLVYDDYVLVEANPWIRSAAALGDIFTQQLFGFVPSASASAAFYRPMTHVLLLAVHGVAGTAPWGYHLMSLLLHTVASLLVWVLARRVLDGQRPGAGLVAGLLFAVHPVHVEAVAWVSAVMDVAATTAGLGMLACVAIRPLRPVRAVAGAGLWLVALLFKEVSAVLPGMLLAWELVDRPPPSAEHKREWAWRYGPLVLAGTVYLALRLHAVGGAMVNSGWASVPPGLALFNALPLLAEHARLLVLPSGLSVLHPFELVTSLTAVRAWVGLGVALGVAAGLVRLRRRVPGAWLGLAWLMLPLLPALHLRALGESAVSERYDYLPSVGFCLGVAAAWGAWSARARREAASSGALVPAVVAGAVLLAATASAATQVGVWQDEVSLWANAVEVSPDAPTPHYQLGSALLREGRVDEALPALEHAVRLRPTHPPTVNALARALIKAGQPARARELLEAALVGMPDQSGIHYQLGEALHALRDDAAATRAFQEAVRLAPTSVDARVSLGESLLRTGHAQEALVSLEEARRLAPDAPAVLGALGRVHRALGHEAQAREHEAAAARAGGSAP</sequence>
<dbReference type="Proteomes" id="UP000537825">
    <property type="component" value="Unassembled WGS sequence"/>
</dbReference>
<feature type="transmembrane region" description="Helical" evidence="4">
    <location>
        <begin position="62"/>
        <end position="81"/>
    </location>
</feature>
<dbReference type="InterPro" id="IPR052346">
    <property type="entry name" value="O-mannosyl-transferase_TMTC"/>
</dbReference>
<dbReference type="Pfam" id="PF14559">
    <property type="entry name" value="TPR_19"/>
    <property type="match status" value="1"/>
</dbReference>
<feature type="transmembrane region" description="Helical" evidence="4">
    <location>
        <begin position="387"/>
        <end position="407"/>
    </location>
</feature>
<dbReference type="SUPFAM" id="SSF48452">
    <property type="entry name" value="TPR-like"/>
    <property type="match status" value="1"/>
</dbReference>
<dbReference type="SMART" id="SM00028">
    <property type="entry name" value="TPR"/>
    <property type="match status" value="4"/>
</dbReference>
<feature type="transmembrane region" description="Helical" evidence="4">
    <location>
        <begin position="358"/>
        <end position="375"/>
    </location>
</feature>
<dbReference type="EMBL" id="JAAAPK010000003">
    <property type="protein sequence ID" value="NBC40768.1"/>
    <property type="molecule type" value="Genomic_DNA"/>
</dbReference>
<accession>A0A7X5BT23</accession>
<evidence type="ECO:0000256" key="3">
    <source>
        <dbReference type="PROSITE-ProRule" id="PRU00339"/>
    </source>
</evidence>
<gene>
    <name evidence="5" type="ORF">GTZ93_13105</name>
</gene>
<keyword evidence="6" id="KW-1185">Reference proteome</keyword>
<feature type="repeat" description="TPR" evidence="3">
    <location>
        <begin position="499"/>
        <end position="532"/>
    </location>
</feature>
<feature type="repeat" description="TPR" evidence="3">
    <location>
        <begin position="431"/>
        <end position="464"/>
    </location>
</feature>
<keyword evidence="4" id="KW-0812">Transmembrane</keyword>
<reference evidence="5 6" key="1">
    <citation type="submission" date="2020-01" db="EMBL/GenBank/DDBJ databases">
        <title>The draft genome sequence of Corallococcus exiguus DSM 14696.</title>
        <authorList>
            <person name="Zhang X."/>
            <person name="Zhu H."/>
        </authorList>
    </citation>
    <scope>NUCLEOTIDE SEQUENCE [LARGE SCALE GENOMIC DNA]</scope>
    <source>
        <strain evidence="5 6">DSM 14696</strain>
    </source>
</reference>
<keyword evidence="2 3" id="KW-0802">TPR repeat</keyword>
<dbReference type="Pfam" id="PF13181">
    <property type="entry name" value="TPR_8"/>
    <property type="match status" value="1"/>
</dbReference>
<dbReference type="PANTHER" id="PTHR44227">
    <property type="match status" value="1"/>
</dbReference>
<feature type="transmembrane region" description="Helical" evidence="4">
    <location>
        <begin position="226"/>
        <end position="243"/>
    </location>
</feature>
<evidence type="ECO:0000256" key="2">
    <source>
        <dbReference type="ARBA" id="ARBA00022803"/>
    </source>
</evidence>
<protein>
    <submittedName>
        <fullName evidence="5">Tetratricopeptide repeat protein</fullName>
    </submittedName>
</protein>
<feature type="transmembrane region" description="Helical" evidence="4">
    <location>
        <begin position="294"/>
        <end position="315"/>
    </location>
</feature>
<feature type="transmembrane region" description="Helical" evidence="4">
    <location>
        <begin position="20"/>
        <end position="41"/>
    </location>
</feature>
<evidence type="ECO:0000313" key="6">
    <source>
        <dbReference type="Proteomes" id="UP000537825"/>
    </source>
</evidence>
<evidence type="ECO:0000256" key="4">
    <source>
        <dbReference type="SAM" id="Phobius"/>
    </source>
</evidence>
<dbReference type="InterPro" id="IPR019734">
    <property type="entry name" value="TPR_rpt"/>
</dbReference>
<dbReference type="Gene3D" id="1.25.40.10">
    <property type="entry name" value="Tetratricopeptide repeat domain"/>
    <property type="match status" value="1"/>
</dbReference>
<feature type="transmembrane region" description="Helical" evidence="4">
    <location>
        <begin position="190"/>
        <end position="210"/>
    </location>
</feature>
<dbReference type="Pfam" id="PF13432">
    <property type="entry name" value="TPR_16"/>
    <property type="match status" value="1"/>
</dbReference>
<feature type="transmembrane region" description="Helical" evidence="4">
    <location>
        <begin position="101"/>
        <end position="122"/>
    </location>
</feature>
<dbReference type="InterPro" id="IPR011990">
    <property type="entry name" value="TPR-like_helical_dom_sf"/>
</dbReference>
<dbReference type="AlphaFoldDB" id="A0A7X5BT23"/>
<evidence type="ECO:0000313" key="5">
    <source>
        <dbReference type="EMBL" id="NBC40768.1"/>
    </source>
</evidence>
<feature type="transmembrane region" description="Helical" evidence="4">
    <location>
        <begin position="134"/>
        <end position="154"/>
    </location>
</feature>
<dbReference type="PANTHER" id="PTHR44227:SF3">
    <property type="entry name" value="PROTEIN O-MANNOSYL-TRANSFERASE TMTC4"/>
    <property type="match status" value="1"/>
</dbReference>
<comment type="caution">
    <text evidence="5">The sequence shown here is derived from an EMBL/GenBank/DDBJ whole genome shotgun (WGS) entry which is preliminary data.</text>
</comment>
<organism evidence="5 6">
    <name type="scientific">Corallococcus exiguus</name>
    <dbReference type="NCBI Taxonomy" id="83462"/>
    <lineage>
        <taxon>Bacteria</taxon>
        <taxon>Pseudomonadati</taxon>
        <taxon>Myxococcota</taxon>
        <taxon>Myxococcia</taxon>
        <taxon>Myxococcales</taxon>
        <taxon>Cystobacterineae</taxon>
        <taxon>Myxococcaceae</taxon>
        <taxon>Corallococcus</taxon>
    </lineage>
</organism>
<dbReference type="RefSeq" id="WP_161662795.1">
    <property type="nucleotide sequence ID" value="NZ_JAAAPK010000003.1"/>
</dbReference>
<evidence type="ECO:0000256" key="1">
    <source>
        <dbReference type="ARBA" id="ARBA00022737"/>
    </source>
</evidence>
<keyword evidence="4" id="KW-0472">Membrane</keyword>
<dbReference type="PROSITE" id="PS50005">
    <property type="entry name" value="TPR"/>
    <property type="match status" value="3"/>
</dbReference>
<keyword evidence="1" id="KW-0677">Repeat</keyword>